<dbReference type="PROSITE" id="PS00092">
    <property type="entry name" value="N6_MTASE"/>
    <property type="match status" value="1"/>
</dbReference>
<dbReference type="EMBL" id="JAEPRJ010000001">
    <property type="protein sequence ID" value="MBK5896516.1"/>
    <property type="molecule type" value="Genomic_DNA"/>
</dbReference>
<dbReference type="InterPro" id="IPR025931">
    <property type="entry name" value="TaqI_C"/>
</dbReference>
<evidence type="ECO:0000256" key="3">
    <source>
        <dbReference type="ARBA" id="ARBA00022679"/>
    </source>
</evidence>
<name>A0ABS1IXA3_9FIRM</name>
<dbReference type="CDD" id="cd02440">
    <property type="entry name" value="AdoMet_MTases"/>
    <property type="match status" value="1"/>
</dbReference>
<dbReference type="Pfam" id="PF12950">
    <property type="entry name" value="TaqI_C"/>
    <property type="match status" value="1"/>
</dbReference>
<dbReference type="InterPro" id="IPR050953">
    <property type="entry name" value="N4_N6_ade-DNA_methylase"/>
</dbReference>
<accession>A0ABS1IXA3</accession>
<dbReference type="SUPFAM" id="SSF53335">
    <property type="entry name" value="S-adenosyl-L-methionine-dependent methyltransferases"/>
    <property type="match status" value="1"/>
</dbReference>
<dbReference type="PANTHER" id="PTHR33841">
    <property type="entry name" value="DNA METHYLTRANSFERASE YEEA-RELATED"/>
    <property type="match status" value="1"/>
</dbReference>
<proteinExistence type="predicted"/>
<keyword evidence="4" id="KW-0680">Restriction system</keyword>
<dbReference type="InterPro" id="IPR029063">
    <property type="entry name" value="SAM-dependent_MTases_sf"/>
</dbReference>
<evidence type="ECO:0000256" key="4">
    <source>
        <dbReference type="ARBA" id="ARBA00022747"/>
    </source>
</evidence>
<dbReference type="PRINTS" id="PR00507">
    <property type="entry name" value="N12N6MTFRASE"/>
</dbReference>
<dbReference type="InterPro" id="IPR002052">
    <property type="entry name" value="DNA_methylase_N6_adenine_CS"/>
</dbReference>
<evidence type="ECO:0000256" key="1">
    <source>
        <dbReference type="ARBA" id="ARBA00011900"/>
    </source>
</evidence>
<dbReference type="Proteomes" id="UP000604730">
    <property type="component" value="Unassembled WGS sequence"/>
</dbReference>
<evidence type="ECO:0000259" key="6">
    <source>
        <dbReference type="Pfam" id="PF02384"/>
    </source>
</evidence>
<evidence type="ECO:0000313" key="8">
    <source>
        <dbReference type="EMBL" id="MBK5896516.1"/>
    </source>
</evidence>
<dbReference type="Pfam" id="PF02384">
    <property type="entry name" value="N6_Mtase"/>
    <property type="match status" value="1"/>
</dbReference>
<dbReference type="GO" id="GO:0008168">
    <property type="term" value="F:methyltransferase activity"/>
    <property type="evidence" value="ECO:0007669"/>
    <property type="project" value="UniProtKB-KW"/>
</dbReference>
<feature type="domain" description="DNA methylase adenine-specific" evidence="6">
    <location>
        <begin position="200"/>
        <end position="406"/>
    </location>
</feature>
<evidence type="ECO:0000256" key="5">
    <source>
        <dbReference type="ARBA" id="ARBA00047942"/>
    </source>
</evidence>
<gene>
    <name evidence="8" type="ORF">JJN12_01770</name>
</gene>
<keyword evidence="9" id="KW-1185">Reference proteome</keyword>
<comment type="catalytic activity">
    <reaction evidence="5">
        <text>a 2'-deoxyadenosine in DNA + S-adenosyl-L-methionine = an N(6)-methyl-2'-deoxyadenosine in DNA + S-adenosyl-L-homocysteine + H(+)</text>
        <dbReference type="Rhea" id="RHEA:15197"/>
        <dbReference type="Rhea" id="RHEA-COMP:12418"/>
        <dbReference type="Rhea" id="RHEA-COMP:12419"/>
        <dbReference type="ChEBI" id="CHEBI:15378"/>
        <dbReference type="ChEBI" id="CHEBI:57856"/>
        <dbReference type="ChEBI" id="CHEBI:59789"/>
        <dbReference type="ChEBI" id="CHEBI:90615"/>
        <dbReference type="ChEBI" id="CHEBI:90616"/>
        <dbReference type="EC" id="2.1.1.72"/>
    </reaction>
</comment>
<keyword evidence="3" id="KW-0808">Transferase</keyword>
<dbReference type="Gene3D" id="3.40.50.150">
    <property type="entry name" value="Vaccinia Virus protein VP39"/>
    <property type="match status" value="1"/>
</dbReference>
<evidence type="ECO:0000256" key="2">
    <source>
        <dbReference type="ARBA" id="ARBA00022603"/>
    </source>
</evidence>
<protein>
    <recommendedName>
        <fullName evidence="1">site-specific DNA-methyltransferase (adenine-specific)</fullName>
        <ecNumber evidence="1">2.1.1.72</ecNumber>
    </recommendedName>
</protein>
<feature type="domain" description="TaqI-like C-terminal specificity" evidence="7">
    <location>
        <begin position="492"/>
        <end position="604"/>
    </location>
</feature>
<dbReference type="EC" id="2.1.1.72" evidence="1"/>
<evidence type="ECO:0000313" key="9">
    <source>
        <dbReference type="Proteomes" id="UP000604730"/>
    </source>
</evidence>
<keyword evidence="2 8" id="KW-0489">Methyltransferase</keyword>
<dbReference type="SUPFAM" id="SSF116734">
    <property type="entry name" value="DNA methylase specificity domain"/>
    <property type="match status" value="1"/>
</dbReference>
<evidence type="ECO:0000259" key="7">
    <source>
        <dbReference type="Pfam" id="PF12950"/>
    </source>
</evidence>
<organism evidence="8 9">
    <name type="scientific">Catonella massiliensis</name>
    <dbReference type="NCBI Taxonomy" id="2799636"/>
    <lineage>
        <taxon>Bacteria</taxon>
        <taxon>Bacillati</taxon>
        <taxon>Bacillota</taxon>
        <taxon>Clostridia</taxon>
        <taxon>Lachnospirales</taxon>
        <taxon>Lachnospiraceae</taxon>
        <taxon>Catonella</taxon>
    </lineage>
</organism>
<dbReference type="GO" id="GO:0032259">
    <property type="term" value="P:methylation"/>
    <property type="evidence" value="ECO:0007669"/>
    <property type="project" value="UniProtKB-KW"/>
</dbReference>
<sequence>MKMNSDKNMLSLADVCRELSISEATAKNWVKLGKLIPAESGTTYFSIEYVQSLKFDIANGDNSALKSRRNKSFVSGISLYDSYIPGDSKNLLPVQSILNVVNDNKIEVTNDILLSLLADCALKLMVSRFSIKADSNILRAFLKKKLSISPYAFLVDDLIGGVEGVDDIADEYPELFGTDYVYEDAVDVIGLLYISLKSSRDRKFQGCYYTPSKVAKRLCDNLKLTGKMEQKKIMDPCCGTGNFILQIPGCFDYNNVYANDIDSVSVKLARINYALRYKISDAKLIYSHITEADYLYFPRNKKFDYIIGNPPWGYRYSHEEKLKLRDKFECATTLSIESYDIFIEQALRNLKTNGILSFILPQAILNVKSHTPIRKLILERCSFDYIEFLSKTFDNVHCPSVILQMKYTDSPFSAIGMRVKEEKREYTIDIDREFNADYCTFNTTDEEYLIIGKIKDTPGHTTLAGQSTFALGIITGDNKRFITDEKTDKNEQILSGSNVFKFKSKNSGRYIEFKPELYQQVAPTEHYRVREKLIYRFICNQIVMAYDNKNTLTLNSCNVLIPQIPGLFIKYVMGILNSRIAQFYFRKMFDSVKVLRSHIERIPIPVVGVSEQEKIIEVVDKILGLGVKADAFRTIKLYNELDHRVAKLYDLDEREYSIILKSMEKDNLFLP</sequence>
<dbReference type="RefSeq" id="WP_208428082.1">
    <property type="nucleotide sequence ID" value="NZ_JAEPRJ010000001.1"/>
</dbReference>
<dbReference type="InterPro" id="IPR003356">
    <property type="entry name" value="DNA_methylase_A-5"/>
</dbReference>
<comment type="caution">
    <text evidence="8">The sequence shown here is derived from an EMBL/GenBank/DDBJ whole genome shotgun (WGS) entry which is preliminary data.</text>
</comment>
<reference evidence="8 9" key="1">
    <citation type="submission" date="2021-01" db="EMBL/GenBank/DDBJ databases">
        <title>Isolation and description of Catonella massiliensis sp. nov., a novel Catonella species, isolated from a stable periodontitis subject.</title>
        <authorList>
            <person name="Antezack A."/>
            <person name="Boxberger M."/>
            <person name="La Scola B."/>
            <person name="Monnet-Corti V."/>
        </authorList>
    </citation>
    <scope>NUCLEOTIDE SEQUENCE [LARGE SCALE GENOMIC DNA]</scope>
    <source>
        <strain evidence="8 9">Marseille-Q4567</strain>
    </source>
</reference>
<dbReference type="PANTHER" id="PTHR33841:SF1">
    <property type="entry name" value="DNA METHYLTRANSFERASE A"/>
    <property type="match status" value="1"/>
</dbReference>